<dbReference type="PANTHER" id="PTHR39188:SF3">
    <property type="entry name" value="STAGE IV SPORULATION PROTEIN FB"/>
    <property type="match status" value="1"/>
</dbReference>
<evidence type="ECO:0000259" key="18">
    <source>
        <dbReference type="PROSITE" id="PS51371"/>
    </source>
</evidence>
<dbReference type="Gene3D" id="3.10.580.10">
    <property type="entry name" value="CBS-domain"/>
    <property type="match status" value="1"/>
</dbReference>
<evidence type="ECO:0000256" key="4">
    <source>
        <dbReference type="ARBA" id="ARBA00022670"/>
    </source>
</evidence>
<evidence type="ECO:0000256" key="8">
    <source>
        <dbReference type="ARBA" id="ARBA00022801"/>
    </source>
</evidence>
<dbReference type="EMBL" id="SRXW01000002">
    <property type="protein sequence ID" value="TGY89302.1"/>
    <property type="molecule type" value="Genomic_DNA"/>
</dbReference>
<dbReference type="InterPro" id="IPR000644">
    <property type="entry name" value="CBS_dom"/>
</dbReference>
<dbReference type="InterPro" id="IPR046342">
    <property type="entry name" value="CBS_dom_sf"/>
</dbReference>
<feature type="transmembrane region" description="Helical" evidence="14">
    <location>
        <begin position="12"/>
        <end position="34"/>
    </location>
</feature>
<keyword evidence="9 14" id="KW-0862">Zinc</keyword>
<dbReference type="Pfam" id="PF00571">
    <property type="entry name" value="CBS"/>
    <property type="match status" value="2"/>
</dbReference>
<dbReference type="AlphaFoldDB" id="A0A4S2H2A7"/>
<dbReference type="PROSITE" id="PS51371">
    <property type="entry name" value="CBS"/>
    <property type="match status" value="1"/>
</dbReference>
<reference evidence="19 20" key="1">
    <citation type="journal article" date="2017" name="Int. J. Syst. Evol. Microbiol.">
        <title>Marinicauda algicola sp. nov., isolated from a marine red alga Rhodosorus marinus.</title>
        <authorList>
            <person name="Jeong S.E."/>
            <person name="Jeon S.H."/>
            <person name="Chun B.H."/>
            <person name="Kim D.W."/>
            <person name="Jeon C.O."/>
        </authorList>
    </citation>
    <scope>NUCLEOTIDE SEQUENCE [LARGE SCALE GENOMIC DNA]</scope>
    <source>
        <strain evidence="19 20">JCM 31718</strain>
    </source>
</reference>
<feature type="transmembrane region" description="Helical" evidence="14">
    <location>
        <begin position="49"/>
        <end position="67"/>
    </location>
</feature>
<evidence type="ECO:0000256" key="2">
    <source>
        <dbReference type="ARBA" id="ARBA00007931"/>
    </source>
</evidence>
<dbReference type="GO" id="GO:0005886">
    <property type="term" value="C:plasma membrane"/>
    <property type="evidence" value="ECO:0007669"/>
    <property type="project" value="UniProtKB-SubCell"/>
</dbReference>
<gene>
    <name evidence="19" type="ORF">E5163_09300</name>
</gene>
<evidence type="ECO:0000256" key="17">
    <source>
        <dbReference type="PROSITE-ProRule" id="PRU00703"/>
    </source>
</evidence>
<evidence type="ECO:0000256" key="14">
    <source>
        <dbReference type="PIRNR" id="PIRNR006404"/>
    </source>
</evidence>
<keyword evidence="3 14" id="KW-1003">Cell membrane</keyword>
<evidence type="ECO:0000256" key="16">
    <source>
        <dbReference type="PIRSR" id="PIRSR006404-2"/>
    </source>
</evidence>
<keyword evidence="10 14" id="KW-1133">Transmembrane helix</keyword>
<evidence type="ECO:0000256" key="5">
    <source>
        <dbReference type="ARBA" id="ARBA00022692"/>
    </source>
</evidence>
<dbReference type="InterPro" id="IPR008915">
    <property type="entry name" value="Peptidase_M50"/>
</dbReference>
<feature type="binding site" evidence="16">
    <location>
        <position position="165"/>
    </location>
    <ligand>
        <name>Zn(2+)</name>
        <dbReference type="ChEBI" id="CHEBI:29105"/>
        <note>catalytic</note>
    </ligand>
</feature>
<feature type="domain" description="CBS" evidence="18">
    <location>
        <begin position="314"/>
        <end position="374"/>
    </location>
</feature>
<dbReference type="InterPro" id="IPR016483">
    <property type="entry name" value="UCP006404_Pept_M50_CBS"/>
</dbReference>
<keyword evidence="20" id="KW-1185">Reference proteome</keyword>
<proteinExistence type="inferred from homology"/>
<keyword evidence="8 14" id="KW-0378">Hydrolase</keyword>
<evidence type="ECO:0000256" key="11">
    <source>
        <dbReference type="ARBA" id="ARBA00023049"/>
    </source>
</evidence>
<organism evidence="19 20">
    <name type="scientific">Marinicauda algicola</name>
    <dbReference type="NCBI Taxonomy" id="2029849"/>
    <lineage>
        <taxon>Bacteria</taxon>
        <taxon>Pseudomonadati</taxon>
        <taxon>Pseudomonadota</taxon>
        <taxon>Alphaproteobacteria</taxon>
        <taxon>Maricaulales</taxon>
        <taxon>Maricaulaceae</taxon>
        <taxon>Marinicauda</taxon>
    </lineage>
</organism>
<accession>A0A4S2H2A7</accession>
<feature type="transmembrane region" description="Helical" evidence="14">
    <location>
        <begin position="108"/>
        <end position="128"/>
    </location>
</feature>
<keyword evidence="4 14" id="KW-0645">Protease</keyword>
<comment type="subcellular location">
    <subcellularLocation>
        <location evidence="1 14">Cell membrane</location>
        <topology evidence="1 14">Multi-pass membrane protein</topology>
    </subcellularLocation>
</comment>
<keyword evidence="6 14" id="KW-0479">Metal-binding</keyword>
<dbReference type="Pfam" id="PF02163">
    <property type="entry name" value="Peptidase_M50"/>
    <property type="match status" value="2"/>
</dbReference>
<evidence type="ECO:0000256" key="6">
    <source>
        <dbReference type="ARBA" id="ARBA00022723"/>
    </source>
</evidence>
<dbReference type="PIRSF" id="PIRSF006404">
    <property type="entry name" value="UCP006404_Pept_M50_CBS"/>
    <property type="match status" value="1"/>
</dbReference>
<dbReference type="SUPFAM" id="SSF54631">
    <property type="entry name" value="CBS-domain pair"/>
    <property type="match status" value="1"/>
</dbReference>
<evidence type="ECO:0000256" key="10">
    <source>
        <dbReference type="ARBA" id="ARBA00022989"/>
    </source>
</evidence>
<evidence type="ECO:0000256" key="3">
    <source>
        <dbReference type="ARBA" id="ARBA00022475"/>
    </source>
</evidence>
<comment type="cofactor">
    <cofactor evidence="14 16">
        <name>Zn(2+)</name>
        <dbReference type="ChEBI" id="CHEBI:29105"/>
    </cofactor>
    <text evidence="14 16">Binds 1 zinc ion per subunit.</text>
</comment>
<evidence type="ECO:0000256" key="15">
    <source>
        <dbReference type="PIRSR" id="PIRSR006404-1"/>
    </source>
</evidence>
<keyword evidence="11 14" id="KW-0482">Metalloprotease</keyword>
<keyword evidence="12 17" id="KW-0129">CBS domain</keyword>
<feature type="active site" evidence="15">
    <location>
        <position position="69"/>
    </location>
</feature>
<dbReference type="RefSeq" id="WP_135995842.1">
    <property type="nucleotide sequence ID" value="NZ_CP071057.1"/>
</dbReference>
<dbReference type="CDD" id="cd06164">
    <property type="entry name" value="S2P-M50_SpoIVFB_CBS"/>
    <property type="match status" value="1"/>
</dbReference>
<dbReference type="SMART" id="SM00116">
    <property type="entry name" value="CBS"/>
    <property type="match status" value="1"/>
</dbReference>
<keyword evidence="5 14" id="KW-0812">Transmembrane</keyword>
<dbReference type="GO" id="GO:0008237">
    <property type="term" value="F:metallopeptidase activity"/>
    <property type="evidence" value="ECO:0007669"/>
    <property type="project" value="UniProtKB-UniRule"/>
</dbReference>
<name>A0A4S2H2A7_9PROT</name>
<comment type="caution">
    <text evidence="19">The sequence shown here is derived from an EMBL/GenBank/DDBJ whole genome shotgun (WGS) entry which is preliminary data.</text>
</comment>
<evidence type="ECO:0000256" key="7">
    <source>
        <dbReference type="ARBA" id="ARBA00022737"/>
    </source>
</evidence>
<dbReference type="PANTHER" id="PTHR39188">
    <property type="entry name" value="MEMBRANE-ASSOCIATED ZINC METALLOPROTEASE M50B"/>
    <property type="match status" value="1"/>
</dbReference>
<dbReference type="OrthoDB" id="9781963at2"/>
<evidence type="ECO:0000256" key="9">
    <source>
        <dbReference type="ARBA" id="ARBA00022833"/>
    </source>
</evidence>
<feature type="transmembrane region" description="Helical" evidence="14">
    <location>
        <begin position="74"/>
        <end position="96"/>
    </location>
</feature>
<evidence type="ECO:0000256" key="12">
    <source>
        <dbReference type="ARBA" id="ARBA00023122"/>
    </source>
</evidence>
<evidence type="ECO:0000313" key="19">
    <source>
        <dbReference type="EMBL" id="TGY89302.1"/>
    </source>
</evidence>
<feature type="transmembrane region" description="Helical" evidence="14">
    <location>
        <begin position="140"/>
        <end position="162"/>
    </location>
</feature>
<dbReference type="Proteomes" id="UP000308054">
    <property type="component" value="Unassembled WGS sequence"/>
</dbReference>
<feature type="binding site" evidence="16">
    <location>
        <position position="72"/>
    </location>
    <ligand>
        <name>Zn(2+)</name>
        <dbReference type="ChEBI" id="CHEBI:29105"/>
        <note>catalytic</note>
    </ligand>
</feature>
<feature type="transmembrane region" description="Helical" evidence="14">
    <location>
        <begin position="194"/>
        <end position="220"/>
    </location>
</feature>
<evidence type="ECO:0000256" key="1">
    <source>
        <dbReference type="ARBA" id="ARBA00004651"/>
    </source>
</evidence>
<dbReference type="GO" id="GO:0046872">
    <property type="term" value="F:metal ion binding"/>
    <property type="evidence" value="ECO:0007669"/>
    <property type="project" value="UniProtKB-UniRule"/>
</dbReference>
<keyword evidence="13 14" id="KW-0472">Membrane</keyword>
<evidence type="ECO:0000256" key="13">
    <source>
        <dbReference type="ARBA" id="ARBA00023136"/>
    </source>
</evidence>
<keyword evidence="7" id="KW-0677">Repeat</keyword>
<comment type="similarity">
    <text evidence="2 14">Belongs to the peptidase M50B family.</text>
</comment>
<protein>
    <recommendedName>
        <fullName evidence="14">Zinc metalloprotease</fullName>
    </recommendedName>
</protein>
<feature type="binding site" evidence="16">
    <location>
        <position position="68"/>
    </location>
    <ligand>
        <name>Zn(2+)</name>
        <dbReference type="ChEBI" id="CHEBI:29105"/>
        <note>catalytic</note>
    </ligand>
</feature>
<dbReference type="GO" id="GO:0006508">
    <property type="term" value="P:proteolysis"/>
    <property type="evidence" value="ECO:0007669"/>
    <property type="project" value="UniProtKB-KW"/>
</dbReference>
<evidence type="ECO:0000313" key="20">
    <source>
        <dbReference type="Proteomes" id="UP000308054"/>
    </source>
</evidence>
<sequence>MPPMTLTLGRVFGIAIRVNIGWALIALLIAWSLATGAFPTLYEGLPEQLYWWMAIAGVIGLAVSILLHELSHSLVGRLFGIEVETITLFMFGGAAQMTEEPTEPKAEMIMAAAGPAMSLVLAAAFEFASRATAGMSEPMSAVLGYLALLNLVLAIFNLIPAFPMDGGRVLRGAIWQVTGNLRKATGIASRAGSIFGWILSGLGLLLILAGAFVGGLWWILIGQFIRMAALGAFQQSEMKRIFEGRTLDELMTREVETVDAAITLEDFIRDHLFTSHHRLYPVMRDGRLAGTIGIDEIREKSQDTRRQLTVGEAMTPLAESPTLRAGCDAMEALQMMQKSERSRFLVVQDGALKGLITLKDLLDHLQVRSELAGD</sequence>